<dbReference type="EMBL" id="JAIQCV010000007">
    <property type="protein sequence ID" value="KAH1082492.1"/>
    <property type="molecule type" value="Genomic_DNA"/>
</dbReference>
<dbReference type="OrthoDB" id="1748766at2759"/>
<feature type="compositionally biased region" description="Polar residues" evidence="1">
    <location>
        <begin position="37"/>
        <end position="52"/>
    </location>
</feature>
<gene>
    <name evidence="2" type="ORF">J1N35_022253</name>
</gene>
<dbReference type="AlphaFoldDB" id="A0A9D4A2L1"/>
<sequence>MSWLSRSIVNSLKLDEYDDDHTDTVLNQRAELDLDPDQSSPSHSYPLSNPNNHCGVKEDISELTKTLTRQF</sequence>
<keyword evidence="3" id="KW-1185">Reference proteome</keyword>
<evidence type="ECO:0000313" key="3">
    <source>
        <dbReference type="Proteomes" id="UP000828251"/>
    </source>
</evidence>
<organism evidence="2 3">
    <name type="scientific">Gossypium stocksii</name>
    <dbReference type="NCBI Taxonomy" id="47602"/>
    <lineage>
        <taxon>Eukaryota</taxon>
        <taxon>Viridiplantae</taxon>
        <taxon>Streptophyta</taxon>
        <taxon>Embryophyta</taxon>
        <taxon>Tracheophyta</taxon>
        <taxon>Spermatophyta</taxon>
        <taxon>Magnoliopsida</taxon>
        <taxon>eudicotyledons</taxon>
        <taxon>Gunneridae</taxon>
        <taxon>Pentapetalae</taxon>
        <taxon>rosids</taxon>
        <taxon>malvids</taxon>
        <taxon>Malvales</taxon>
        <taxon>Malvaceae</taxon>
        <taxon>Malvoideae</taxon>
        <taxon>Gossypium</taxon>
    </lineage>
</organism>
<proteinExistence type="predicted"/>
<evidence type="ECO:0000313" key="2">
    <source>
        <dbReference type="EMBL" id="KAH1082492.1"/>
    </source>
</evidence>
<dbReference type="Proteomes" id="UP000828251">
    <property type="component" value="Unassembled WGS sequence"/>
</dbReference>
<feature type="region of interest" description="Disordered" evidence="1">
    <location>
        <begin position="33"/>
        <end position="58"/>
    </location>
</feature>
<protein>
    <submittedName>
        <fullName evidence="2">Uncharacterized protein</fullName>
    </submittedName>
</protein>
<name>A0A9D4A2L1_9ROSI</name>
<accession>A0A9D4A2L1</accession>
<comment type="caution">
    <text evidence="2">The sequence shown here is derived from an EMBL/GenBank/DDBJ whole genome shotgun (WGS) entry which is preliminary data.</text>
</comment>
<evidence type="ECO:0000256" key="1">
    <source>
        <dbReference type="SAM" id="MobiDB-lite"/>
    </source>
</evidence>
<reference evidence="2 3" key="1">
    <citation type="journal article" date="2021" name="Plant Biotechnol. J.">
        <title>Multi-omics assisted identification of the key and species-specific regulatory components of drought-tolerant mechanisms in Gossypium stocksii.</title>
        <authorList>
            <person name="Yu D."/>
            <person name="Ke L."/>
            <person name="Zhang D."/>
            <person name="Wu Y."/>
            <person name="Sun Y."/>
            <person name="Mei J."/>
            <person name="Sun J."/>
            <person name="Sun Y."/>
        </authorList>
    </citation>
    <scope>NUCLEOTIDE SEQUENCE [LARGE SCALE GENOMIC DNA]</scope>
    <source>
        <strain evidence="3">cv. E1</strain>
        <tissue evidence="2">Leaf</tissue>
    </source>
</reference>